<evidence type="ECO:0000313" key="3">
    <source>
        <dbReference type="EMBL" id="VDI80342.1"/>
    </source>
</evidence>
<evidence type="ECO:0000259" key="1">
    <source>
        <dbReference type="Pfam" id="PF18738"/>
    </source>
</evidence>
<dbReference type="AlphaFoldDB" id="A0A8B6HKB0"/>
<organism evidence="3 4">
    <name type="scientific">Mytilus galloprovincialis</name>
    <name type="common">Mediterranean mussel</name>
    <dbReference type="NCBI Taxonomy" id="29158"/>
    <lineage>
        <taxon>Eukaryota</taxon>
        <taxon>Metazoa</taxon>
        <taxon>Spiralia</taxon>
        <taxon>Lophotrochozoa</taxon>
        <taxon>Mollusca</taxon>
        <taxon>Bivalvia</taxon>
        <taxon>Autobranchia</taxon>
        <taxon>Pteriomorphia</taxon>
        <taxon>Mytilida</taxon>
        <taxon>Mytiloidea</taxon>
        <taxon>Mytilidae</taxon>
        <taxon>Mytilinae</taxon>
        <taxon>Mytilus</taxon>
    </lineage>
</organism>
<dbReference type="InterPro" id="IPR049050">
    <property type="entry name" value="nSTAND3"/>
</dbReference>
<evidence type="ECO:0008006" key="5">
    <source>
        <dbReference type="Google" id="ProtNLM"/>
    </source>
</evidence>
<dbReference type="Pfam" id="PF20720">
    <property type="entry name" value="nSTAND3"/>
    <property type="match status" value="1"/>
</dbReference>
<dbReference type="SUPFAM" id="SSF52540">
    <property type="entry name" value="P-loop containing nucleoside triphosphate hydrolases"/>
    <property type="match status" value="1"/>
</dbReference>
<keyword evidence="4" id="KW-1185">Reference proteome</keyword>
<dbReference type="InterPro" id="IPR027417">
    <property type="entry name" value="P-loop_NTPase"/>
</dbReference>
<gene>
    <name evidence="3" type="ORF">MGAL_10B026270</name>
</gene>
<dbReference type="InterPro" id="IPR041249">
    <property type="entry name" value="HEPN_DZIP3"/>
</dbReference>
<proteinExistence type="predicted"/>
<dbReference type="OrthoDB" id="6173127at2759"/>
<feature type="domain" description="Novel STAND NTPase 3" evidence="2">
    <location>
        <begin position="126"/>
        <end position="273"/>
    </location>
</feature>
<reference evidence="3" key="1">
    <citation type="submission" date="2018-11" db="EMBL/GenBank/DDBJ databases">
        <authorList>
            <person name="Alioto T."/>
            <person name="Alioto T."/>
        </authorList>
    </citation>
    <scope>NUCLEOTIDE SEQUENCE</scope>
</reference>
<comment type="caution">
    <text evidence="3">The sequence shown here is derived from an EMBL/GenBank/DDBJ whole genome shotgun (WGS) entry which is preliminary data.</text>
</comment>
<name>A0A8B6HKB0_MYTGA</name>
<dbReference type="EMBL" id="UYJE01010164">
    <property type="protein sequence ID" value="VDI80342.1"/>
    <property type="molecule type" value="Genomic_DNA"/>
</dbReference>
<sequence>MICLIRNLTKIQIQDELPFIGNDVVGAALTTIKYYRNKIMHSSDGILKDALFNKWWDETSKALIQLGGTSFTERCNLWKVGRLDRNDREILTEIRNMIGTFDPVPKGVRKICEGRILEWDIDNVAQTRAMKRLTQMVELHNIAVAVGPSGCGKSTAIHFIALQLARMQDYDIVIVSSPEQMKNYYDPDSKQLFVMHNVFGAYTFEQDKAMKWLEMTKDIKIMINSNRVKLLASCKTHIFKHQIVKKIEVLTETSCDFSASDYCLTDDERLNIANFYLTKDEIQLLKSSNAWSEFYFFPLLCQLYSQQKSGNVVECFKYPIESVSAVLLDMKSFDQTALATLFLFVVYNNCIKESSLTEVTKIKPLLKVISRNFELKSHLSVQVVNNEIEKLKNSYIEKRNTEYTLIHDKIFDIFVLFCGEHMFDLLIDLAHTDVIRDRFALRRLPRENDMHEIVVQISLEQENKYIERLKKDIEQG</sequence>
<feature type="domain" description="DZIP3-like HEPN" evidence="1">
    <location>
        <begin position="2"/>
        <end position="86"/>
    </location>
</feature>
<dbReference type="Proteomes" id="UP000596742">
    <property type="component" value="Unassembled WGS sequence"/>
</dbReference>
<evidence type="ECO:0000313" key="4">
    <source>
        <dbReference type="Proteomes" id="UP000596742"/>
    </source>
</evidence>
<dbReference type="Pfam" id="PF18738">
    <property type="entry name" value="HEPN_DZIP3"/>
    <property type="match status" value="1"/>
</dbReference>
<evidence type="ECO:0000259" key="2">
    <source>
        <dbReference type="Pfam" id="PF20720"/>
    </source>
</evidence>
<protein>
    <recommendedName>
        <fullName evidence="5">DZIP3-like HEPN domain-containing protein</fullName>
    </recommendedName>
</protein>
<accession>A0A8B6HKB0</accession>